<evidence type="ECO:0008006" key="5">
    <source>
        <dbReference type="Google" id="ProtNLM"/>
    </source>
</evidence>
<evidence type="ECO:0000313" key="3">
    <source>
        <dbReference type="EMBL" id="PIR47289.1"/>
    </source>
</evidence>
<gene>
    <name evidence="3" type="ORF">COV06_04365</name>
</gene>
<comment type="caution">
    <text evidence="3">The sequence shown here is derived from an EMBL/GenBank/DDBJ whole genome shotgun (WGS) entry which is preliminary data.</text>
</comment>
<dbReference type="AlphaFoldDB" id="A0A2H0RL71"/>
<protein>
    <recommendedName>
        <fullName evidence="5">PrgI family protein</fullName>
    </recommendedName>
</protein>
<dbReference type="Pfam" id="PF12666">
    <property type="entry name" value="PrgI"/>
    <property type="match status" value="1"/>
</dbReference>
<dbReference type="Proteomes" id="UP000230084">
    <property type="component" value="Unassembled WGS sequence"/>
</dbReference>
<evidence type="ECO:0000313" key="4">
    <source>
        <dbReference type="Proteomes" id="UP000230084"/>
    </source>
</evidence>
<sequence>MAGESEQFVIPQFIDVESKIIGPITVRQFTLIMASGLVGAIIYKLFDFSLFLLIVIPQAIVTLLFAFVKINGQGLHYVALNWIQTLRRPSLRVWNKNRTDADLKAKIFKKEPPPPPPSFTKPSLHGSRLRDLSLVVNTGGVYIPDDEKTT</sequence>
<reference evidence="3 4" key="1">
    <citation type="submission" date="2017-09" db="EMBL/GenBank/DDBJ databases">
        <title>Depth-based differentiation of microbial function through sediment-hosted aquifers and enrichment of novel symbionts in the deep terrestrial subsurface.</title>
        <authorList>
            <person name="Probst A.J."/>
            <person name="Ladd B."/>
            <person name="Jarett J.K."/>
            <person name="Geller-Mcgrath D.E."/>
            <person name="Sieber C.M."/>
            <person name="Emerson J.B."/>
            <person name="Anantharaman K."/>
            <person name="Thomas B.C."/>
            <person name="Malmstrom R."/>
            <person name="Stieglmeier M."/>
            <person name="Klingl A."/>
            <person name="Woyke T."/>
            <person name="Ryan C.M."/>
            <person name="Banfield J.F."/>
        </authorList>
    </citation>
    <scope>NUCLEOTIDE SEQUENCE [LARGE SCALE GENOMIC DNA]</scope>
    <source>
        <strain evidence="3">CG10_big_fil_rev_8_21_14_0_10_50_16</strain>
    </source>
</reference>
<keyword evidence="2" id="KW-0472">Membrane</keyword>
<evidence type="ECO:0000256" key="1">
    <source>
        <dbReference type="SAM" id="MobiDB-lite"/>
    </source>
</evidence>
<feature type="transmembrane region" description="Helical" evidence="2">
    <location>
        <begin position="48"/>
        <end position="68"/>
    </location>
</feature>
<name>A0A2H0RL71_9BACT</name>
<keyword evidence="2" id="KW-1133">Transmembrane helix</keyword>
<organism evidence="3 4">
    <name type="scientific">Candidatus Uhrbacteria bacterium CG10_big_fil_rev_8_21_14_0_10_50_16</name>
    <dbReference type="NCBI Taxonomy" id="1975039"/>
    <lineage>
        <taxon>Bacteria</taxon>
        <taxon>Candidatus Uhriibacteriota</taxon>
    </lineage>
</organism>
<dbReference type="EMBL" id="PCYM01000010">
    <property type="protein sequence ID" value="PIR47289.1"/>
    <property type="molecule type" value="Genomic_DNA"/>
</dbReference>
<proteinExistence type="predicted"/>
<dbReference type="InterPro" id="IPR024414">
    <property type="entry name" value="Uncharacterised_PrgI"/>
</dbReference>
<feature type="region of interest" description="Disordered" evidence="1">
    <location>
        <begin position="105"/>
        <end position="125"/>
    </location>
</feature>
<accession>A0A2H0RL71</accession>
<feature type="transmembrane region" description="Helical" evidence="2">
    <location>
        <begin position="20"/>
        <end position="42"/>
    </location>
</feature>
<evidence type="ECO:0000256" key="2">
    <source>
        <dbReference type="SAM" id="Phobius"/>
    </source>
</evidence>
<keyword evidence="2" id="KW-0812">Transmembrane</keyword>